<sequence length="67" mass="8016">MKINPYLNFDGNCIVKKPSTFTNRYSAKSLCRSVILTKSPHNKVYHLCPKNLRKESYMFHYKLEKQY</sequence>
<organism evidence="1 2">
    <name type="scientific">Bacteroides faecichinchillae</name>
    <dbReference type="NCBI Taxonomy" id="871325"/>
    <lineage>
        <taxon>Bacteria</taxon>
        <taxon>Pseudomonadati</taxon>
        <taxon>Bacteroidota</taxon>
        <taxon>Bacteroidia</taxon>
        <taxon>Bacteroidales</taxon>
        <taxon>Bacteroidaceae</taxon>
        <taxon>Bacteroides</taxon>
    </lineage>
</organism>
<dbReference type="STRING" id="871325.SAMN05444349_13213"/>
<evidence type="ECO:0000313" key="2">
    <source>
        <dbReference type="Proteomes" id="UP000184436"/>
    </source>
</evidence>
<dbReference type="AlphaFoldDB" id="A0A1M5E2E7"/>
<gene>
    <name evidence="1" type="ORF">SAMN05444349_13213</name>
</gene>
<dbReference type="Proteomes" id="UP000184436">
    <property type="component" value="Unassembled WGS sequence"/>
</dbReference>
<protein>
    <submittedName>
        <fullName evidence="1">Uncharacterized protein</fullName>
    </submittedName>
</protein>
<evidence type="ECO:0000313" key="1">
    <source>
        <dbReference type="EMBL" id="SHF73375.1"/>
    </source>
</evidence>
<keyword evidence="2" id="KW-1185">Reference proteome</keyword>
<proteinExistence type="predicted"/>
<accession>A0A1M5E2E7</accession>
<dbReference type="EMBL" id="FQVD01000032">
    <property type="protein sequence ID" value="SHF73375.1"/>
    <property type="molecule type" value="Genomic_DNA"/>
</dbReference>
<reference evidence="1 2" key="1">
    <citation type="submission" date="2016-11" db="EMBL/GenBank/DDBJ databases">
        <authorList>
            <person name="Jaros S."/>
            <person name="Januszkiewicz K."/>
            <person name="Wedrychowicz H."/>
        </authorList>
    </citation>
    <scope>NUCLEOTIDE SEQUENCE [LARGE SCALE GENOMIC DNA]</scope>
    <source>
        <strain evidence="1 2">DSM 26883</strain>
    </source>
</reference>
<name>A0A1M5E2E7_9BACE</name>